<evidence type="ECO:0000256" key="1">
    <source>
        <dbReference type="SAM" id="Phobius"/>
    </source>
</evidence>
<gene>
    <name evidence="2" type="ORF">Hfx1149_11180</name>
</gene>
<feature type="transmembrane region" description="Helical" evidence="1">
    <location>
        <begin position="12"/>
        <end position="36"/>
    </location>
</feature>
<accession>A0A643K0T6</accession>
<organism evidence="2">
    <name type="scientific">Haloferax sp. CBA1149</name>
    <dbReference type="NCBI Taxonomy" id="2650753"/>
    <lineage>
        <taxon>Archaea</taxon>
        <taxon>Methanobacteriati</taxon>
        <taxon>Methanobacteriota</taxon>
        <taxon>Stenosarchaea group</taxon>
        <taxon>Halobacteria</taxon>
        <taxon>Halobacteriales</taxon>
        <taxon>Haloferacaceae</taxon>
        <taxon>Haloferax</taxon>
    </lineage>
</organism>
<dbReference type="AlphaFoldDB" id="A0A643K0T6"/>
<protein>
    <submittedName>
        <fullName evidence="2">Uncharacterized protein</fullName>
    </submittedName>
</protein>
<name>A0A643K0T6_9EURY</name>
<keyword evidence="1" id="KW-0472">Membrane</keyword>
<keyword evidence="1" id="KW-1133">Transmembrane helix</keyword>
<reference evidence="2" key="1">
    <citation type="submission" date="2019-09" db="EMBL/GenBank/DDBJ databases">
        <title>Genomic analysis of Haloferax sp. CBA1149.</title>
        <authorList>
            <person name="Roh S.W."/>
        </authorList>
    </citation>
    <scope>NUCLEOTIDE SEQUENCE</scope>
    <source>
        <strain evidence="2">CBA1149</strain>
    </source>
</reference>
<keyword evidence="1" id="KW-0812">Transmembrane</keyword>
<dbReference type="EMBL" id="VZUS01000001">
    <property type="protein sequence ID" value="KAB1189263.1"/>
    <property type="molecule type" value="Genomic_DNA"/>
</dbReference>
<sequence>MLALAVGVVVVVSYPVLSLVAATAFVGLVAVVRVVVSRLEQSTMKVAVPGLPVEVTVARTTRD</sequence>
<evidence type="ECO:0000313" key="2">
    <source>
        <dbReference type="EMBL" id="KAB1189263.1"/>
    </source>
</evidence>
<comment type="caution">
    <text evidence="2">The sequence shown here is derived from an EMBL/GenBank/DDBJ whole genome shotgun (WGS) entry which is preliminary data.</text>
</comment>
<proteinExistence type="predicted"/>